<reference evidence="5" key="1">
    <citation type="journal article" date="2015" name="Nature">
        <title>Complex archaea that bridge the gap between prokaryotes and eukaryotes.</title>
        <authorList>
            <person name="Spang A."/>
            <person name="Saw J.H."/>
            <person name="Jorgensen S.L."/>
            <person name="Zaremba-Niedzwiedzka K."/>
            <person name="Martijn J."/>
            <person name="Lind A.E."/>
            <person name="van Eijk R."/>
            <person name="Schleper C."/>
            <person name="Guy L."/>
            <person name="Ettema T.J."/>
        </authorList>
    </citation>
    <scope>NUCLEOTIDE SEQUENCE</scope>
</reference>
<dbReference type="PANTHER" id="PTHR33154">
    <property type="entry name" value="TRANSCRIPTIONAL REGULATOR, ARSR FAMILY"/>
    <property type="match status" value="1"/>
</dbReference>
<evidence type="ECO:0000256" key="3">
    <source>
        <dbReference type="ARBA" id="ARBA00023163"/>
    </source>
</evidence>
<evidence type="ECO:0000313" key="5">
    <source>
        <dbReference type="EMBL" id="KKK70996.1"/>
    </source>
</evidence>
<comment type="caution">
    <text evidence="5">The sequence shown here is derived from an EMBL/GenBank/DDBJ whole genome shotgun (WGS) entry which is preliminary data.</text>
</comment>
<dbReference type="InterPro" id="IPR036390">
    <property type="entry name" value="WH_DNA-bd_sf"/>
</dbReference>
<feature type="non-terminal residue" evidence="5">
    <location>
        <position position="1"/>
    </location>
</feature>
<dbReference type="NCBIfam" id="NF033788">
    <property type="entry name" value="HTH_metalloreg"/>
    <property type="match status" value="1"/>
</dbReference>
<gene>
    <name evidence="5" type="ORF">LCGC14_2918370</name>
</gene>
<dbReference type="InterPro" id="IPR036388">
    <property type="entry name" value="WH-like_DNA-bd_sf"/>
</dbReference>
<dbReference type="InterPro" id="IPR051081">
    <property type="entry name" value="HTH_MetalResp_TranReg"/>
</dbReference>
<sequence length="135" mass="15768">GYDMFDFLNITKAMAEENRLRIMLALEGQELCVCQLIELLELAPSTVSKHMSVLRQARLVDGRKEGRWMYYRLADERASVVVKEAIAWVKKSLSGNERIHEDLNRLKEILKIDREVLCSRQNRSSVWETDQTTRI</sequence>
<name>A0A0F9AFK9_9ZZZZ</name>
<dbReference type="GO" id="GO:0003677">
    <property type="term" value="F:DNA binding"/>
    <property type="evidence" value="ECO:0007669"/>
    <property type="project" value="UniProtKB-KW"/>
</dbReference>
<keyword evidence="2" id="KW-0238">DNA-binding</keyword>
<proteinExistence type="predicted"/>
<dbReference type="InterPro" id="IPR011991">
    <property type="entry name" value="ArsR-like_HTH"/>
</dbReference>
<dbReference type="InterPro" id="IPR001845">
    <property type="entry name" value="HTH_ArsR_DNA-bd_dom"/>
</dbReference>
<dbReference type="PRINTS" id="PR00778">
    <property type="entry name" value="HTHARSR"/>
</dbReference>
<dbReference type="PANTHER" id="PTHR33154:SF33">
    <property type="entry name" value="TRANSCRIPTIONAL REPRESSOR SDPR"/>
    <property type="match status" value="1"/>
</dbReference>
<dbReference type="EMBL" id="LAZR01057932">
    <property type="protein sequence ID" value="KKK70996.1"/>
    <property type="molecule type" value="Genomic_DNA"/>
</dbReference>
<evidence type="ECO:0000256" key="2">
    <source>
        <dbReference type="ARBA" id="ARBA00023125"/>
    </source>
</evidence>
<dbReference type="CDD" id="cd00090">
    <property type="entry name" value="HTH_ARSR"/>
    <property type="match status" value="1"/>
</dbReference>
<dbReference type="SMART" id="SM00418">
    <property type="entry name" value="HTH_ARSR"/>
    <property type="match status" value="1"/>
</dbReference>
<protein>
    <recommendedName>
        <fullName evidence="4">HTH arsR-type domain-containing protein</fullName>
    </recommendedName>
</protein>
<evidence type="ECO:0000256" key="1">
    <source>
        <dbReference type="ARBA" id="ARBA00023015"/>
    </source>
</evidence>
<dbReference type="PROSITE" id="PS50987">
    <property type="entry name" value="HTH_ARSR_2"/>
    <property type="match status" value="1"/>
</dbReference>
<keyword evidence="1" id="KW-0805">Transcription regulation</keyword>
<accession>A0A0F9AFK9</accession>
<keyword evidence="3" id="KW-0804">Transcription</keyword>
<evidence type="ECO:0000259" key="4">
    <source>
        <dbReference type="PROSITE" id="PS50987"/>
    </source>
</evidence>
<dbReference type="Gene3D" id="1.10.10.10">
    <property type="entry name" value="Winged helix-like DNA-binding domain superfamily/Winged helix DNA-binding domain"/>
    <property type="match status" value="1"/>
</dbReference>
<dbReference type="GO" id="GO:0003700">
    <property type="term" value="F:DNA-binding transcription factor activity"/>
    <property type="evidence" value="ECO:0007669"/>
    <property type="project" value="InterPro"/>
</dbReference>
<dbReference type="AlphaFoldDB" id="A0A0F9AFK9"/>
<feature type="domain" description="HTH arsR-type" evidence="4">
    <location>
        <begin position="1"/>
        <end position="93"/>
    </location>
</feature>
<dbReference type="Pfam" id="PF01022">
    <property type="entry name" value="HTH_5"/>
    <property type="match status" value="1"/>
</dbReference>
<organism evidence="5">
    <name type="scientific">marine sediment metagenome</name>
    <dbReference type="NCBI Taxonomy" id="412755"/>
    <lineage>
        <taxon>unclassified sequences</taxon>
        <taxon>metagenomes</taxon>
        <taxon>ecological metagenomes</taxon>
    </lineage>
</organism>
<dbReference type="SUPFAM" id="SSF46785">
    <property type="entry name" value="Winged helix' DNA-binding domain"/>
    <property type="match status" value="1"/>
</dbReference>